<evidence type="ECO:0000313" key="3">
    <source>
        <dbReference type="Proteomes" id="UP001060261"/>
    </source>
</evidence>
<dbReference type="InterPro" id="IPR002716">
    <property type="entry name" value="PIN_dom"/>
</dbReference>
<dbReference type="RefSeq" id="WP_260561425.1">
    <property type="nucleotide sequence ID" value="NZ_BAABEC010000192.1"/>
</dbReference>
<dbReference type="EMBL" id="CP104213">
    <property type="protein sequence ID" value="UWX65169.1"/>
    <property type="molecule type" value="Genomic_DNA"/>
</dbReference>
<sequence>MRVVLDTNVIYSALRSELGASNRLLQQVGTGLFEMMLSVPLVLEYESVLKREALQIGYTVEDVDTLLNYLCAAATPQRIHFLWRPQVRDPKDDMVLELAANAACKYIITFNLRDFRGSERFGVQVMTPAQFLALLGGSP</sequence>
<evidence type="ECO:0000259" key="1">
    <source>
        <dbReference type="Pfam" id="PF13470"/>
    </source>
</evidence>
<dbReference type="SUPFAM" id="SSF88723">
    <property type="entry name" value="PIN domain-like"/>
    <property type="match status" value="1"/>
</dbReference>
<protein>
    <submittedName>
        <fullName evidence="2">Toxin-antitoxin system toxin component, PIN family</fullName>
    </submittedName>
</protein>
<dbReference type="InterPro" id="IPR002850">
    <property type="entry name" value="PIN_toxin-like"/>
</dbReference>
<dbReference type="InterPro" id="IPR029060">
    <property type="entry name" value="PIN-like_dom_sf"/>
</dbReference>
<dbReference type="Pfam" id="PF13470">
    <property type="entry name" value="PIN_3"/>
    <property type="match status" value="1"/>
</dbReference>
<organism evidence="2 3">
    <name type="scientific">Deinococcus rubellus</name>
    <dbReference type="NCBI Taxonomy" id="1889240"/>
    <lineage>
        <taxon>Bacteria</taxon>
        <taxon>Thermotogati</taxon>
        <taxon>Deinococcota</taxon>
        <taxon>Deinococci</taxon>
        <taxon>Deinococcales</taxon>
        <taxon>Deinococcaceae</taxon>
        <taxon>Deinococcus</taxon>
    </lineage>
</organism>
<name>A0ABY5YLN6_9DEIO</name>
<gene>
    <name evidence="2" type="ORF">N0D28_05795</name>
</gene>
<dbReference type="NCBIfam" id="TIGR00305">
    <property type="entry name" value="putative toxin-antitoxin system toxin component, PIN family"/>
    <property type="match status" value="1"/>
</dbReference>
<accession>A0ABY5YLN6</accession>
<reference evidence="2" key="1">
    <citation type="submission" date="2022-09" db="EMBL/GenBank/DDBJ databases">
        <title>genome sequence of Deinococcus rubellus.</title>
        <authorList>
            <person name="Srinivasan S."/>
        </authorList>
    </citation>
    <scope>NUCLEOTIDE SEQUENCE</scope>
    <source>
        <strain evidence="2">Ant6</strain>
    </source>
</reference>
<dbReference type="Proteomes" id="UP001060261">
    <property type="component" value="Chromosome"/>
</dbReference>
<dbReference type="PANTHER" id="PTHR34610:SF3">
    <property type="entry name" value="SSL7007 PROTEIN"/>
    <property type="match status" value="1"/>
</dbReference>
<evidence type="ECO:0000313" key="2">
    <source>
        <dbReference type="EMBL" id="UWX65169.1"/>
    </source>
</evidence>
<keyword evidence="3" id="KW-1185">Reference proteome</keyword>
<feature type="domain" description="PIN" evidence="1">
    <location>
        <begin position="2"/>
        <end position="112"/>
    </location>
</feature>
<proteinExistence type="predicted"/>
<dbReference type="PANTHER" id="PTHR34610">
    <property type="entry name" value="SSL7007 PROTEIN"/>
    <property type="match status" value="1"/>
</dbReference>